<dbReference type="EMBL" id="CP104972">
    <property type="protein sequence ID" value="UXN58953.1"/>
    <property type="molecule type" value="Genomic_DNA"/>
</dbReference>
<evidence type="ECO:0000313" key="2">
    <source>
        <dbReference type="Proteomes" id="UP001061991"/>
    </source>
</evidence>
<keyword evidence="2" id="KW-1185">Reference proteome</keyword>
<keyword evidence="1" id="KW-0489">Methyltransferase</keyword>
<name>A0ACD4CZS1_9HYPH</name>
<keyword evidence="1" id="KW-0614">Plasmid</keyword>
<accession>A0ACD4CZS1</accession>
<protein>
    <submittedName>
        <fullName evidence="1">Class I SAM-dependent methyltransferase</fullName>
    </submittedName>
</protein>
<proteinExistence type="predicted"/>
<organism evidence="1 2">
    <name type="scientific">Phyllobacterium zundukense</name>
    <dbReference type="NCBI Taxonomy" id="1867719"/>
    <lineage>
        <taxon>Bacteria</taxon>
        <taxon>Pseudomonadati</taxon>
        <taxon>Pseudomonadota</taxon>
        <taxon>Alphaproteobacteria</taxon>
        <taxon>Hyphomicrobiales</taxon>
        <taxon>Phyllobacteriaceae</taxon>
        <taxon>Phyllobacterium</taxon>
    </lineage>
</organism>
<sequence length="143" mass="16366">MKPNEFGHIQQQVSAIEKGLPADASRSLALHHLQELGLNDYLQTLWYMPDARYPRLSAALPAMASPEVQMQWTGQSDLPLIIQTTSFVRSVAEHYVRLQNEPLTDKKILDFGCGYGRMLRAFSFYSNNVYGVDPWSEFYTHLQ</sequence>
<geneLocation type="plasmid" evidence="1 2">
    <name>p_unnamed1</name>
</geneLocation>
<evidence type="ECO:0000313" key="1">
    <source>
        <dbReference type="EMBL" id="UXN58953.1"/>
    </source>
</evidence>
<keyword evidence="1" id="KW-0808">Transferase</keyword>
<gene>
    <name evidence="1" type="ORF">N8E88_08620</name>
</gene>
<dbReference type="Proteomes" id="UP001061991">
    <property type="component" value="Plasmid p_unnamed1"/>
</dbReference>
<reference evidence="1" key="1">
    <citation type="submission" date="2022-09" db="EMBL/GenBank/DDBJ databases">
        <title>Interaction between co-microsymbionts with complementary sets of symbiotic genes in legume-rhizobium systems.</title>
        <authorList>
            <person name="Safronova V."/>
            <person name="Sazanova A."/>
            <person name="Afonin A."/>
            <person name="Chirak E."/>
        </authorList>
    </citation>
    <scope>NUCLEOTIDE SEQUENCE</scope>
    <source>
        <strain evidence="1">A18/3m</strain>
    </source>
</reference>